<comment type="caution">
    <text evidence="4">The sequence shown here is derived from an EMBL/GenBank/DDBJ whole genome shotgun (WGS) entry which is preliminary data.</text>
</comment>
<feature type="active site" description="Proton acceptor" evidence="3">
    <location>
        <position position="76"/>
    </location>
</feature>
<dbReference type="RefSeq" id="WP_068913420.1">
    <property type="nucleotide sequence ID" value="NZ_MBEW02000008.1"/>
</dbReference>
<comment type="caution">
    <text evidence="3">Lacks conserved residue(s) required for the propagation of feature annotation.</text>
</comment>
<comment type="catalytic activity">
    <reaction evidence="3">
        <text>UTP + H2O = UMP + diphosphate + H(+)</text>
        <dbReference type="Rhea" id="RHEA:29395"/>
        <dbReference type="ChEBI" id="CHEBI:15377"/>
        <dbReference type="ChEBI" id="CHEBI:15378"/>
        <dbReference type="ChEBI" id="CHEBI:33019"/>
        <dbReference type="ChEBI" id="CHEBI:46398"/>
        <dbReference type="ChEBI" id="CHEBI:57865"/>
        <dbReference type="EC" id="3.6.1.9"/>
    </reaction>
</comment>
<dbReference type="Gene3D" id="3.90.950.10">
    <property type="match status" value="1"/>
</dbReference>
<keyword evidence="3" id="KW-0963">Cytoplasm</keyword>
<dbReference type="EMBL" id="MBEW02000008">
    <property type="protein sequence ID" value="RDY21342.1"/>
    <property type="molecule type" value="Genomic_DNA"/>
</dbReference>
<keyword evidence="2 3" id="KW-0378">Hydrolase</keyword>
<dbReference type="PANTHER" id="PTHR43213">
    <property type="entry name" value="BIFUNCTIONAL DTTP/UTP PYROPHOSPHATASE/METHYLTRANSFERASE PROTEIN-RELATED"/>
    <property type="match status" value="1"/>
</dbReference>
<dbReference type="STRING" id="1871336.BBG48_10495"/>
<comment type="subcellular location">
    <subcellularLocation>
        <location evidence="3">Cytoplasm</location>
    </subcellularLocation>
</comment>
<dbReference type="GO" id="GO:0036218">
    <property type="term" value="F:dTTP diphosphatase activity"/>
    <property type="evidence" value="ECO:0007669"/>
    <property type="project" value="RHEA"/>
</dbReference>
<dbReference type="GO" id="GO:0036221">
    <property type="term" value="F:UTP diphosphatase activity"/>
    <property type="evidence" value="ECO:0007669"/>
    <property type="project" value="RHEA"/>
</dbReference>
<gene>
    <name evidence="4" type="primary">maf</name>
    <name evidence="4" type="ORF">BBG48_005285</name>
</gene>
<proteinExistence type="inferred from homology"/>
<dbReference type="GO" id="GO:0005737">
    <property type="term" value="C:cytoplasm"/>
    <property type="evidence" value="ECO:0007669"/>
    <property type="project" value="UniProtKB-SubCell"/>
</dbReference>
<evidence type="ECO:0000256" key="1">
    <source>
        <dbReference type="ARBA" id="ARBA00001968"/>
    </source>
</evidence>
<comment type="function">
    <text evidence="3">Nucleoside triphosphate pyrophosphatase that hydrolyzes dTTP and UTP. May have a dual role in cell division arrest and in preventing the incorporation of modified nucleotides into cellular nucleic acids.</text>
</comment>
<dbReference type="PIRSF" id="PIRSF006305">
    <property type="entry name" value="Maf"/>
    <property type="match status" value="1"/>
</dbReference>
<dbReference type="InterPro" id="IPR003697">
    <property type="entry name" value="Maf-like"/>
</dbReference>
<reference evidence="4 5" key="1">
    <citation type="journal article" date="2016" name="Genome Announc.">
        <title>Draft Genome Sequence of Criibacterium bergeronii gen. nov., sp. nov., Strain CCRI-22567T, Isolated from a Vaginal Sample from a Woman with Bacterial Vaginosis.</title>
        <authorList>
            <person name="Maheux A.F."/>
            <person name="Berube E."/>
            <person name="Boudreau D.K."/>
            <person name="Raymond F."/>
            <person name="Corbeil J."/>
            <person name="Roy P.H."/>
            <person name="Boissinot M."/>
            <person name="Omar R.F."/>
        </authorList>
    </citation>
    <scope>NUCLEOTIDE SEQUENCE [LARGE SCALE GENOMIC DNA]</scope>
    <source>
        <strain evidence="4 5">CCRI-22567</strain>
    </source>
</reference>
<protein>
    <recommendedName>
        <fullName evidence="3">dTTP/UTP pyrophosphatase</fullName>
        <shortName evidence="3">dTTPase/UTPase</shortName>
        <ecNumber evidence="3">3.6.1.9</ecNumber>
    </recommendedName>
    <alternativeName>
        <fullName evidence="3">Nucleoside triphosphate pyrophosphatase</fullName>
    </alternativeName>
    <alternativeName>
        <fullName evidence="3">Nucleotide pyrophosphatase</fullName>
        <shortName evidence="3">Nucleotide PPase</shortName>
    </alternativeName>
</protein>
<evidence type="ECO:0000256" key="2">
    <source>
        <dbReference type="ARBA" id="ARBA00022801"/>
    </source>
</evidence>
<feature type="site" description="Important for substrate specificity" evidence="3">
    <location>
        <position position="77"/>
    </location>
</feature>
<dbReference type="InterPro" id="IPR029001">
    <property type="entry name" value="ITPase-like_fam"/>
</dbReference>
<dbReference type="EC" id="3.6.1.9" evidence="3"/>
<comment type="similarity">
    <text evidence="3">Belongs to the Maf family. YhdE subfamily.</text>
</comment>
<dbReference type="GO" id="GO:0009117">
    <property type="term" value="P:nucleotide metabolic process"/>
    <property type="evidence" value="ECO:0007669"/>
    <property type="project" value="UniProtKB-KW"/>
</dbReference>
<evidence type="ECO:0000313" key="5">
    <source>
        <dbReference type="Proteomes" id="UP000093352"/>
    </source>
</evidence>
<dbReference type="AlphaFoldDB" id="A0A371ILH8"/>
<comment type="catalytic activity">
    <reaction evidence="3">
        <text>dTTP + H2O = dTMP + diphosphate + H(+)</text>
        <dbReference type="Rhea" id="RHEA:28534"/>
        <dbReference type="ChEBI" id="CHEBI:15377"/>
        <dbReference type="ChEBI" id="CHEBI:15378"/>
        <dbReference type="ChEBI" id="CHEBI:33019"/>
        <dbReference type="ChEBI" id="CHEBI:37568"/>
        <dbReference type="ChEBI" id="CHEBI:63528"/>
        <dbReference type="EC" id="3.6.1.9"/>
    </reaction>
</comment>
<sequence length="201" mass="22046">MKLILASSSPRRIDIMNIMSNNYTVMPSKIEDSLILSSTVRINTMVSAFMKAQDVFEQAIAKNIAPNNELVVIGADTVVSIGDFQFGKPKNENDSFKMLKSLSGKSHEVTTGYAIISSNSKYVDCVSTKVEFKALDDDTIKKYIESKEGIDKAGSYAIQGLGSVLVKKIEGDYDNVVGLPISAIYDKLKEKFKIDLLSAEV</sequence>
<dbReference type="SUPFAM" id="SSF52972">
    <property type="entry name" value="ITPase-like"/>
    <property type="match status" value="1"/>
</dbReference>
<keyword evidence="3" id="KW-0546">Nucleotide metabolism</keyword>
<dbReference type="Proteomes" id="UP000093352">
    <property type="component" value="Unassembled WGS sequence"/>
</dbReference>
<dbReference type="CDD" id="cd00555">
    <property type="entry name" value="Maf"/>
    <property type="match status" value="1"/>
</dbReference>
<organism evidence="4 5">
    <name type="scientific">Criibacterium bergeronii</name>
    <dbReference type="NCBI Taxonomy" id="1871336"/>
    <lineage>
        <taxon>Bacteria</taxon>
        <taxon>Bacillati</taxon>
        <taxon>Bacillota</taxon>
        <taxon>Clostridia</taxon>
        <taxon>Peptostreptococcales</taxon>
        <taxon>Filifactoraceae</taxon>
        <taxon>Criibacterium</taxon>
    </lineage>
</organism>
<feature type="site" description="Important for substrate specificity" evidence="3">
    <location>
        <position position="11"/>
    </location>
</feature>
<feature type="site" description="Important for substrate specificity" evidence="3">
    <location>
        <position position="159"/>
    </location>
</feature>
<evidence type="ECO:0000256" key="3">
    <source>
        <dbReference type="HAMAP-Rule" id="MF_00528"/>
    </source>
</evidence>
<dbReference type="PANTHER" id="PTHR43213:SF5">
    <property type="entry name" value="BIFUNCTIONAL DTTP_UTP PYROPHOSPHATASE_METHYLTRANSFERASE PROTEIN-RELATED"/>
    <property type="match status" value="1"/>
</dbReference>
<name>A0A371ILH8_9FIRM</name>
<dbReference type="NCBIfam" id="TIGR00172">
    <property type="entry name" value="maf"/>
    <property type="match status" value="1"/>
</dbReference>
<keyword evidence="5" id="KW-1185">Reference proteome</keyword>
<dbReference type="Pfam" id="PF02545">
    <property type="entry name" value="Maf"/>
    <property type="match status" value="1"/>
</dbReference>
<accession>A0A371ILH8</accession>
<evidence type="ECO:0000313" key="4">
    <source>
        <dbReference type="EMBL" id="RDY21342.1"/>
    </source>
</evidence>
<dbReference type="HAMAP" id="MF_00528">
    <property type="entry name" value="Maf"/>
    <property type="match status" value="1"/>
</dbReference>
<comment type="cofactor">
    <cofactor evidence="1 3">
        <name>a divalent metal cation</name>
        <dbReference type="ChEBI" id="CHEBI:60240"/>
    </cofactor>
</comment>